<dbReference type="EMBL" id="KX699714">
    <property type="protein sequence ID" value="APD73670.1"/>
    <property type="molecule type" value="Genomic_DNA"/>
</dbReference>
<dbReference type="VEuPathDB" id="TriTrypDB:Tb427_000571000"/>
<feature type="domain" description="Trypanosome variant surface glycoprotein B-type N-terminal" evidence="10">
    <location>
        <begin position="10"/>
        <end position="324"/>
    </location>
</feature>
<evidence type="ECO:0000256" key="1">
    <source>
        <dbReference type="ARBA" id="ARBA00002523"/>
    </source>
</evidence>
<evidence type="ECO:0000256" key="3">
    <source>
        <dbReference type="ARBA" id="ARBA00022475"/>
    </source>
</evidence>
<feature type="signal peptide" evidence="9">
    <location>
        <begin position="1"/>
        <end position="20"/>
    </location>
</feature>
<dbReference type="InterPro" id="IPR025932">
    <property type="entry name" value="Trypano_VSG_B_N_dom"/>
</dbReference>
<keyword evidence="6" id="KW-0472">Membrane</keyword>
<evidence type="ECO:0000313" key="11">
    <source>
        <dbReference type="EMBL" id="APD73670.1"/>
    </source>
</evidence>
<keyword evidence="8" id="KW-0449">Lipoprotein</keyword>
<evidence type="ECO:0000259" key="10">
    <source>
        <dbReference type="Pfam" id="PF13206"/>
    </source>
</evidence>
<proteinExistence type="predicted"/>
<dbReference type="GO" id="GO:0005886">
    <property type="term" value="C:plasma membrane"/>
    <property type="evidence" value="ECO:0007669"/>
    <property type="project" value="UniProtKB-SubCell"/>
</dbReference>
<keyword evidence="4" id="KW-0336">GPI-anchor</keyword>
<feature type="chain" id="PRO_5012633663" evidence="9">
    <location>
        <begin position="21"/>
        <end position="333"/>
    </location>
</feature>
<evidence type="ECO:0000256" key="8">
    <source>
        <dbReference type="ARBA" id="ARBA00023288"/>
    </source>
</evidence>
<protein>
    <submittedName>
        <fullName evidence="11">Variant surface glycoprotein 1125.1473</fullName>
    </submittedName>
</protein>
<evidence type="ECO:0000256" key="2">
    <source>
        <dbReference type="ARBA" id="ARBA00004609"/>
    </source>
</evidence>
<dbReference type="VEuPathDB" id="TriTrypDB:Tb09.v4.0185"/>
<keyword evidence="5 9" id="KW-0732">Signal</keyword>
<keyword evidence="3" id="KW-1003">Cell membrane</keyword>
<evidence type="ECO:0000256" key="6">
    <source>
        <dbReference type="ARBA" id="ARBA00023136"/>
    </source>
</evidence>
<name>A0A1J0R718_9TRYP</name>
<keyword evidence="7" id="KW-0325">Glycoprotein</keyword>
<comment type="function">
    <text evidence="1">VSG forms a coat on the surface of the parasite. The trypanosome evades the immune response of the host by expressing a series of antigenically distinct VSGs from an estimated 1000 VSG genes.</text>
</comment>
<accession>A0A1J0R718</accession>
<comment type="subcellular location">
    <subcellularLocation>
        <location evidence="2">Cell membrane</location>
        <topology evidence="2">Lipid-anchor</topology>
        <topology evidence="2">GPI-anchor</topology>
    </subcellularLocation>
</comment>
<dbReference type="GO" id="GO:0098552">
    <property type="term" value="C:side of membrane"/>
    <property type="evidence" value="ECO:0007669"/>
    <property type="project" value="UniProtKB-KW"/>
</dbReference>
<reference evidence="11" key="1">
    <citation type="submission" date="2016-08" db="EMBL/GenBank/DDBJ databases">
        <title>VSG repertoire of Trypanosoma brucei EATRO 1125.</title>
        <authorList>
            <person name="Cross G.A."/>
        </authorList>
    </citation>
    <scope>NUCLEOTIDE SEQUENCE</scope>
    <source>
        <strain evidence="11">EATRO 1125</strain>
    </source>
</reference>
<evidence type="ECO:0000256" key="5">
    <source>
        <dbReference type="ARBA" id="ARBA00022729"/>
    </source>
</evidence>
<evidence type="ECO:0000256" key="7">
    <source>
        <dbReference type="ARBA" id="ARBA00023180"/>
    </source>
</evidence>
<dbReference type="Pfam" id="PF13206">
    <property type="entry name" value="VSG_B"/>
    <property type="match status" value="1"/>
</dbReference>
<evidence type="ECO:0000256" key="4">
    <source>
        <dbReference type="ARBA" id="ARBA00022622"/>
    </source>
</evidence>
<organism evidence="11">
    <name type="scientific">Trypanosoma brucei</name>
    <dbReference type="NCBI Taxonomy" id="5691"/>
    <lineage>
        <taxon>Eukaryota</taxon>
        <taxon>Discoba</taxon>
        <taxon>Euglenozoa</taxon>
        <taxon>Kinetoplastea</taxon>
        <taxon>Metakinetoplastina</taxon>
        <taxon>Trypanosomatida</taxon>
        <taxon>Trypanosomatidae</taxon>
        <taxon>Trypanosoma</taxon>
    </lineage>
</organism>
<evidence type="ECO:0000256" key="9">
    <source>
        <dbReference type="SAM" id="SignalP"/>
    </source>
</evidence>
<dbReference type="AlphaFoldDB" id="A0A1J0R718"/>
<sequence>MAAALLLVSVAALITQITSADVNPGQNAAEHTALCEIIKLAAKDANPESASDEATEHYKKIIKLNMSVAPPSWRAMFFKDNTATKPNSKPSDANVKQAMWDSTWPTWLEAETQLRVNSPDKDVEAAGLAHLSNRSRAMAAEAAATYSAIAPDSPNADKIDNGKAEETLAQAVYGEKAAQADQPTANKVLSTSATHTRDNVCTTTDTNKLQAMLSAAACLCHKLAASNTEGACGAPVQQATGWTDTTTYPDGADLQVLVKSCGRTSTKVLKGSYLKAKLNNLLNLIKVKGADGYLGSFINSCSGNSANGLCVKFTGYAANQDSTIKALPGYSPL</sequence>